<dbReference type="EMBL" id="SMDC01000016">
    <property type="protein sequence ID" value="TCW33214.1"/>
    <property type="molecule type" value="Genomic_DNA"/>
</dbReference>
<comment type="caution">
    <text evidence="1">The sequence shown here is derived from an EMBL/GenBank/DDBJ whole genome shotgun (WGS) entry which is preliminary data.</text>
</comment>
<dbReference type="AlphaFoldDB" id="A0A4R4A4U4"/>
<proteinExistence type="predicted"/>
<protein>
    <recommendedName>
        <fullName evidence="3">ABC transporter family protein</fullName>
    </recommendedName>
</protein>
<gene>
    <name evidence="1" type="ORF">EDC29_11654</name>
</gene>
<sequence>MLSAADLPTLDEPSNHLDRPSLLALEQLLRDDQGALEVVSHDDAFLDALDAWSAAPRAGGWSRGPERRRARHRALVC</sequence>
<evidence type="ECO:0000313" key="1">
    <source>
        <dbReference type="EMBL" id="TCW33214.1"/>
    </source>
</evidence>
<dbReference type="Gene3D" id="3.40.50.300">
    <property type="entry name" value="P-loop containing nucleotide triphosphate hydrolases"/>
    <property type="match status" value="1"/>
</dbReference>
<evidence type="ECO:0008006" key="3">
    <source>
        <dbReference type="Google" id="ProtNLM"/>
    </source>
</evidence>
<evidence type="ECO:0000313" key="2">
    <source>
        <dbReference type="Proteomes" id="UP000295247"/>
    </source>
</evidence>
<dbReference type="InterPro" id="IPR027417">
    <property type="entry name" value="P-loop_NTPase"/>
</dbReference>
<name>A0A4R4A4U4_MARGR</name>
<organism evidence="1 2">
    <name type="scientific">Marichromatium gracile</name>
    <name type="common">Chromatium gracile</name>
    <dbReference type="NCBI Taxonomy" id="1048"/>
    <lineage>
        <taxon>Bacteria</taxon>
        <taxon>Pseudomonadati</taxon>
        <taxon>Pseudomonadota</taxon>
        <taxon>Gammaproteobacteria</taxon>
        <taxon>Chromatiales</taxon>
        <taxon>Chromatiaceae</taxon>
        <taxon>Marichromatium</taxon>
    </lineage>
</organism>
<dbReference type="SUPFAM" id="SSF52540">
    <property type="entry name" value="P-loop containing nucleoside triphosphate hydrolases"/>
    <property type="match status" value="1"/>
</dbReference>
<reference evidence="1 2" key="1">
    <citation type="submission" date="2019-03" db="EMBL/GenBank/DDBJ databases">
        <title>Genomic Encyclopedia of Type Strains, Phase IV (KMG-IV): sequencing the most valuable type-strain genomes for metagenomic binning, comparative biology and taxonomic classification.</title>
        <authorList>
            <person name="Goeker M."/>
        </authorList>
    </citation>
    <scope>NUCLEOTIDE SEQUENCE [LARGE SCALE GENOMIC DNA]</scope>
    <source>
        <strain evidence="1 2">DSM 203</strain>
    </source>
</reference>
<accession>A0A4R4A4U4</accession>
<dbReference type="RefSeq" id="WP_132230613.1">
    <property type="nucleotide sequence ID" value="NZ_NRRH01000064.1"/>
</dbReference>
<dbReference type="Proteomes" id="UP000295247">
    <property type="component" value="Unassembled WGS sequence"/>
</dbReference>